<comment type="caution">
    <text evidence="1">The sequence shown here is derived from an EMBL/GenBank/DDBJ whole genome shotgun (WGS) entry which is preliminary data.</text>
</comment>
<reference evidence="1" key="1">
    <citation type="submission" date="2024-01" db="EMBL/GenBank/DDBJ databases">
        <title>Bank of Algae and Cyanobacteria of the Azores (BACA) strain genomes.</title>
        <authorList>
            <person name="Luz R."/>
            <person name="Cordeiro R."/>
            <person name="Fonseca A."/>
            <person name="Goncalves V."/>
        </authorList>
    </citation>
    <scope>NUCLEOTIDE SEQUENCE</scope>
    <source>
        <strain evidence="1">BACA0141</strain>
    </source>
</reference>
<keyword evidence="2" id="KW-1185">Reference proteome</keyword>
<protein>
    <submittedName>
        <fullName evidence="1">Zf-TFIIB domain-containing protein</fullName>
    </submittedName>
</protein>
<name>A0AAW9Q2H7_9CYAN</name>
<dbReference type="Proteomes" id="UP001333818">
    <property type="component" value="Unassembled WGS sequence"/>
</dbReference>
<sequence>MRCPKDKQVQLVASQLSQGLSVCHCSTCEGNWIPCVEYEQWQAQQLIARQESADSPMTEPAFLDESLNFAPAATDAKAGLCPECGSYLARTKISLKQPFYLERCPVCSGIWCDKGEWEVLEKLDLTTKIPQLFSSQWQAQMREKVQLEQERQAVIEKLGTELAQRTFDLADALEKHENGSFAIAYVIRRFDKNSDKDAKGNA</sequence>
<dbReference type="EMBL" id="JAZBJZ010000026">
    <property type="protein sequence ID" value="MEE3716826.1"/>
    <property type="molecule type" value="Genomic_DNA"/>
</dbReference>
<evidence type="ECO:0000313" key="2">
    <source>
        <dbReference type="Proteomes" id="UP001333818"/>
    </source>
</evidence>
<dbReference type="RefSeq" id="WP_330483255.1">
    <property type="nucleotide sequence ID" value="NZ_JAZBJZ010000026.1"/>
</dbReference>
<dbReference type="AlphaFoldDB" id="A0AAW9Q2H7"/>
<proteinExistence type="predicted"/>
<gene>
    <name evidence="1" type="ORF">V2H45_08715</name>
</gene>
<evidence type="ECO:0000313" key="1">
    <source>
        <dbReference type="EMBL" id="MEE3716826.1"/>
    </source>
</evidence>
<organism evidence="1 2">
    <name type="scientific">Tumidithrix elongata BACA0141</name>
    <dbReference type="NCBI Taxonomy" id="2716417"/>
    <lineage>
        <taxon>Bacteria</taxon>
        <taxon>Bacillati</taxon>
        <taxon>Cyanobacteriota</taxon>
        <taxon>Cyanophyceae</taxon>
        <taxon>Pseudanabaenales</taxon>
        <taxon>Pseudanabaenaceae</taxon>
        <taxon>Tumidithrix</taxon>
        <taxon>Tumidithrix elongata</taxon>
    </lineage>
</organism>
<accession>A0AAW9Q2H7</accession>